<dbReference type="PROSITE" id="PS50048">
    <property type="entry name" value="ZN2_CY6_FUNGAL_2"/>
    <property type="match status" value="1"/>
</dbReference>
<feature type="region of interest" description="Disordered" evidence="2">
    <location>
        <begin position="689"/>
        <end position="732"/>
    </location>
</feature>
<dbReference type="InterPro" id="IPR036864">
    <property type="entry name" value="Zn2-C6_fun-type_DNA-bd_sf"/>
</dbReference>
<dbReference type="Gene3D" id="4.10.240.10">
    <property type="entry name" value="Zn(2)-C6 fungal-type DNA-binding domain"/>
    <property type="match status" value="1"/>
</dbReference>
<feature type="domain" description="Zn(2)-C6 fungal-type" evidence="3">
    <location>
        <begin position="10"/>
        <end position="38"/>
    </location>
</feature>
<reference evidence="4" key="1">
    <citation type="journal article" date="2021" name="Nat. Commun.">
        <title>Genetic determinants of endophytism in the Arabidopsis root mycobiome.</title>
        <authorList>
            <person name="Mesny F."/>
            <person name="Miyauchi S."/>
            <person name="Thiergart T."/>
            <person name="Pickel B."/>
            <person name="Atanasova L."/>
            <person name="Karlsson M."/>
            <person name="Huettel B."/>
            <person name="Barry K.W."/>
            <person name="Haridas S."/>
            <person name="Chen C."/>
            <person name="Bauer D."/>
            <person name="Andreopoulos W."/>
            <person name="Pangilinan J."/>
            <person name="LaButti K."/>
            <person name="Riley R."/>
            <person name="Lipzen A."/>
            <person name="Clum A."/>
            <person name="Drula E."/>
            <person name="Henrissat B."/>
            <person name="Kohler A."/>
            <person name="Grigoriev I.V."/>
            <person name="Martin F.M."/>
            <person name="Hacquard S."/>
        </authorList>
    </citation>
    <scope>NUCLEOTIDE SEQUENCE</scope>
    <source>
        <strain evidence="4">MPI-CAGE-CH-0230</strain>
    </source>
</reference>
<evidence type="ECO:0000313" key="4">
    <source>
        <dbReference type="EMBL" id="KAH7018397.1"/>
    </source>
</evidence>
<dbReference type="PROSITE" id="PS00463">
    <property type="entry name" value="ZN2_CY6_FUNGAL_1"/>
    <property type="match status" value="1"/>
</dbReference>
<keyword evidence="5" id="KW-1185">Reference proteome</keyword>
<protein>
    <recommendedName>
        <fullName evidence="3">Zn(2)-C6 fungal-type domain-containing protein</fullName>
    </recommendedName>
</protein>
<dbReference type="GO" id="GO:0008270">
    <property type="term" value="F:zinc ion binding"/>
    <property type="evidence" value="ECO:0007669"/>
    <property type="project" value="InterPro"/>
</dbReference>
<dbReference type="SMART" id="SM00066">
    <property type="entry name" value="GAL4"/>
    <property type="match status" value="1"/>
</dbReference>
<dbReference type="OrthoDB" id="2991872at2759"/>
<sequence length="815" mass="87782">MVFGGRFNTACHLCRKRRVKCDEGRPGCRRCAVYGKPCPGYSDTFHFAHQAGTDQPQPQRHQQQQRHQHQRQSPDVTIWASRHAASGSAASSTLGVSATGAAIAPAGHFYHAAPVLPPALDPPEEITSLYYFMNRFASRAECAGLPGYLNFLFSLYDPGRSDALELATLSAARMVAYNRTRHSDKSLRDKSYRDHGLAVAKIRKLLTDEARISKQQKQNGSKEAPCATEATREALSDRTLGTVLLLSIFGLVNDAASRHAGSHASGVYYLLTRRGPEQGFTSRGRELMFLSMVYLQADAAVRNDFKYCDFASMGILPQGSQILDPMTRVVPILELLCQKSKPLRTLLEPSDFIAMFSRGSSPSTQQGDSPCFDGDRSNGYIPNGVPSIARTNSTTTTINATDTPLPTRLGTPGSASTLFSCPSSPQKHHLDDRLTQIQVACSALDEFEAWNKHATATWPHFYGGRGGPPLLGQSAAHAWMYHSETASTVVLMRSYRVRFSLLLLAVCQQTIKDATSASTWPGVATAGGSWLTAPAVSVSLPVAGGHDGGFELTHKGRASPSPTPAPPTVTPMVAGSVDGDNHYTHHDSSSSVAFSSPGQTPARPAAGNDADYTAEAALSSPSCSALSSSSPHPLLHDSMIYHGSRRPSIDNELLGLAIQTAAKLEHEIRLAIADMVHCIPFVLDPTTPSSYYSSTSPSSSSLPSPLPPSSSSHASPRSPPPPPPARPPLPPMINLASLESQPAQKGFELRDPLRLIATCPLATPEQRRLSRVNLKRVHEIAGMREPPLPPPLPLLPLLSEDEDSHDGQWARGLTF</sequence>
<dbReference type="Pfam" id="PF00172">
    <property type="entry name" value="Zn_clus"/>
    <property type="match status" value="1"/>
</dbReference>
<evidence type="ECO:0000256" key="2">
    <source>
        <dbReference type="SAM" id="MobiDB-lite"/>
    </source>
</evidence>
<evidence type="ECO:0000259" key="3">
    <source>
        <dbReference type="PROSITE" id="PS50048"/>
    </source>
</evidence>
<evidence type="ECO:0000313" key="5">
    <source>
        <dbReference type="Proteomes" id="UP000756346"/>
    </source>
</evidence>
<evidence type="ECO:0000256" key="1">
    <source>
        <dbReference type="ARBA" id="ARBA00023242"/>
    </source>
</evidence>
<dbReference type="Proteomes" id="UP000756346">
    <property type="component" value="Unassembled WGS sequence"/>
</dbReference>
<feature type="compositionally biased region" description="Pro residues" evidence="2">
    <location>
        <begin position="717"/>
        <end position="731"/>
    </location>
</feature>
<dbReference type="EMBL" id="JAGTJQ010000011">
    <property type="protein sequence ID" value="KAH7018397.1"/>
    <property type="molecule type" value="Genomic_DNA"/>
</dbReference>
<feature type="compositionally biased region" description="Basic and acidic residues" evidence="2">
    <location>
        <begin position="579"/>
        <end position="588"/>
    </location>
</feature>
<keyword evidence="1" id="KW-0539">Nucleus</keyword>
<accession>A0A9P8XUK1</accession>
<dbReference type="PANTHER" id="PTHR38791:SF12">
    <property type="entry name" value="TRANSCRIPTION FACTOR DOMAIN-CONTAINING PROTEIN-RELATED"/>
    <property type="match status" value="1"/>
</dbReference>
<dbReference type="SUPFAM" id="SSF57701">
    <property type="entry name" value="Zn2/Cys6 DNA-binding domain"/>
    <property type="match status" value="1"/>
</dbReference>
<dbReference type="CDD" id="cd00067">
    <property type="entry name" value="GAL4"/>
    <property type="match status" value="1"/>
</dbReference>
<gene>
    <name evidence="4" type="ORF">B0I36DRAFT_388617</name>
</gene>
<dbReference type="PANTHER" id="PTHR38791">
    <property type="entry name" value="ZN(II)2CYS6 TRANSCRIPTION FACTOR (EUROFUNG)-RELATED-RELATED"/>
    <property type="match status" value="1"/>
</dbReference>
<dbReference type="InterPro" id="IPR053175">
    <property type="entry name" value="DHMBA_Reg_Transcription_Factor"/>
</dbReference>
<feature type="compositionally biased region" description="Low complexity" evidence="2">
    <location>
        <begin position="689"/>
        <end position="716"/>
    </location>
</feature>
<dbReference type="InterPro" id="IPR001138">
    <property type="entry name" value="Zn2Cys6_DnaBD"/>
</dbReference>
<comment type="caution">
    <text evidence="4">The sequence shown here is derived from an EMBL/GenBank/DDBJ whole genome shotgun (WGS) entry which is preliminary data.</text>
</comment>
<organism evidence="4 5">
    <name type="scientific">Microdochium trichocladiopsis</name>
    <dbReference type="NCBI Taxonomy" id="1682393"/>
    <lineage>
        <taxon>Eukaryota</taxon>
        <taxon>Fungi</taxon>
        <taxon>Dikarya</taxon>
        <taxon>Ascomycota</taxon>
        <taxon>Pezizomycotina</taxon>
        <taxon>Sordariomycetes</taxon>
        <taxon>Xylariomycetidae</taxon>
        <taxon>Xylariales</taxon>
        <taxon>Microdochiaceae</taxon>
        <taxon>Microdochium</taxon>
    </lineage>
</organism>
<feature type="region of interest" description="Disordered" evidence="2">
    <location>
        <begin position="47"/>
        <end position="77"/>
    </location>
</feature>
<name>A0A9P8XUK1_9PEZI</name>
<proteinExistence type="predicted"/>
<dbReference type="GeneID" id="70190803"/>
<dbReference type="GO" id="GO:0000981">
    <property type="term" value="F:DNA-binding transcription factor activity, RNA polymerase II-specific"/>
    <property type="evidence" value="ECO:0007669"/>
    <property type="project" value="InterPro"/>
</dbReference>
<dbReference type="AlphaFoldDB" id="A0A9P8XUK1"/>
<feature type="region of interest" description="Disordered" evidence="2">
    <location>
        <begin position="548"/>
        <end position="608"/>
    </location>
</feature>
<dbReference type="RefSeq" id="XP_046006664.1">
    <property type="nucleotide sequence ID" value="XM_046161257.1"/>
</dbReference>